<evidence type="ECO:0000313" key="8">
    <source>
        <dbReference type="EMBL" id="OJJ63682.1"/>
    </source>
</evidence>
<dbReference type="STRING" id="1036612.A0A1L9TWB4"/>
<comment type="subcellular location">
    <subcellularLocation>
        <location evidence="2">Secreted</location>
    </subcellularLocation>
</comment>
<dbReference type="CDD" id="cd21175">
    <property type="entry name" value="LPMO_AA9"/>
    <property type="match status" value="1"/>
</dbReference>
<keyword evidence="3" id="KW-0964">Secreted</keyword>
<dbReference type="GeneID" id="63760239"/>
<dbReference type="Pfam" id="PF03443">
    <property type="entry name" value="AA9"/>
    <property type="match status" value="1"/>
</dbReference>
<feature type="compositionally biased region" description="Low complexity" evidence="5">
    <location>
        <begin position="335"/>
        <end position="359"/>
    </location>
</feature>
<dbReference type="Proteomes" id="UP000184356">
    <property type="component" value="Unassembled WGS sequence"/>
</dbReference>
<proteinExistence type="predicted"/>
<organism evidence="8 9">
    <name type="scientific">Aspergillus sydowii CBS 593.65</name>
    <dbReference type="NCBI Taxonomy" id="1036612"/>
    <lineage>
        <taxon>Eukaryota</taxon>
        <taxon>Fungi</taxon>
        <taxon>Dikarya</taxon>
        <taxon>Ascomycota</taxon>
        <taxon>Pezizomycotina</taxon>
        <taxon>Eurotiomycetes</taxon>
        <taxon>Eurotiomycetidae</taxon>
        <taxon>Eurotiales</taxon>
        <taxon>Aspergillaceae</taxon>
        <taxon>Aspergillus</taxon>
        <taxon>Aspergillus subgen. Nidulantes</taxon>
    </lineage>
</organism>
<dbReference type="VEuPathDB" id="FungiDB:ASPSYDRAFT_254723"/>
<dbReference type="OrthoDB" id="4849160at2759"/>
<evidence type="ECO:0000256" key="3">
    <source>
        <dbReference type="ARBA" id="ARBA00022525"/>
    </source>
</evidence>
<sequence>MSVARTAGLALASAAMASAHGFVQGIVADGSYYGGYLVNNYPYNPSPPDVVGWSEQATDLGFVEPNSYTDPDIICHKDAENAQLSATVKAGGEVELQWTEWPESHHGPVIDYLASCNGDCATVDKTALEWFKISESGLVDGSSAPGTWASDDLIANNNSWTVTIPSSIAAGNYVLRHEIIALHSAGQENGAQNYPQCVNLKVTGGGSDKPSGTLGTELYTPSDEGIKFNIYAQLDSYPIPGPALYSGGSSGGNGGGSAPTSSVPVIPTSSSGASSTPLAPSSTAQVSVTAPTQVATQVAQPTTQVVTSTIDAPAQTQTVTETESAAAPTQPAPTQPASGSGSGSSSDSGSEGSSSSGSSTELPTDSASLTEWFNSLSAEEFLSYLKATFSWLVTDKVHARSLE</sequence>
<keyword evidence="6" id="KW-0732">Signal</keyword>
<feature type="compositionally biased region" description="Low complexity" evidence="5">
    <location>
        <begin position="258"/>
        <end position="284"/>
    </location>
</feature>
<feature type="compositionally biased region" description="Low complexity" evidence="5">
    <location>
        <begin position="320"/>
        <end position="329"/>
    </location>
</feature>
<evidence type="ECO:0000256" key="6">
    <source>
        <dbReference type="SAM" id="SignalP"/>
    </source>
</evidence>
<dbReference type="InterPro" id="IPR005103">
    <property type="entry name" value="AA9_LPMO"/>
</dbReference>
<evidence type="ECO:0000256" key="2">
    <source>
        <dbReference type="ARBA" id="ARBA00004613"/>
    </source>
</evidence>
<feature type="region of interest" description="Disordered" evidence="5">
    <location>
        <begin position="248"/>
        <end position="284"/>
    </location>
</feature>
<dbReference type="GO" id="GO:0005576">
    <property type="term" value="C:extracellular region"/>
    <property type="evidence" value="ECO:0007669"/>
    <property type="project" value="UniProtKB-SubCell"/>
</dbReference>
<keyword evidence="4" id="KW-1015">Disulfide bond</keyword>
<feature type="compositionally biased region" description="Gly residues" evidence="5">
    <location>
        <begin position="248"/>
        <end position="257"/>
    </location>
</feature>
<accession>A0A1L9TWB4</accession>
<feature type="signal peptide" evidence="6">
    <location>
        <begin position="1"/>
        <end position="19"/>
    </location>
</feature>
<gene>
    <name evidence="8" type="ORF">ASPSYDRAFT_254723</name>
</gene>
<dbReference type="PANTHER" id="PTHR33353">
    <property type="entry name" value="PUTATIVE (AFU_ORTHOLOGUE AFUA_1G12560)-RELATED"/>
    <property type="match status" value="1"/>
</dbReference>
<evidence type="ECO:0000259" key="7">
    <source>
        <dbReference type="Pfam" id="PF03443"/>
    </source>
</evidence>
<keyword evidence="9" id="KW-1185">Reference proteome</keyword>
<protein>
    <recommendedName>
        <fullName evidence="7">Auxiliary Activity family 9 catalytic domain-containing protein</fullName>
    </recommendedName>
</protein>
<dbReference type="PANTHER" id="PTHR33353:SF34">
    <property type="entry name" value="ENDO-BETA-1,4-GLUCANASE D"/>
    <property type="match status" value="1"/>
</dbReference>
<evidence type="ECO:0000256" key="4">
    <source>
        <dbReference type="ARBA" id="ARBA00023157"/>
    </source>
</evidence>
<dbReference type="RefSeq" id="XP_040707488.1">
    <property type="nucleotide sequence ID" value="XM_040844166.1"/>
</dbReference>
<reference evidence="9" key="1">
    <citation type="journal article" date="2017" name="Genome Biol.">
        <title>Comparative genomics reveals high biological diversity and specific adaptations in the industrially and medically important fungal genus Aspergillus.</title>
        <authorList>
            <person name="de Vries R.P."/>
            <person name="Riley R."/>
            <person name="Wiebenga A."/>
            <person name="Aguilar-Osorio G."/>
            <person name="Amillis S."/>
            <person name="Uchima C.A."/>
            <person name="Anderluh G."/>
            <person name="Asadollahi M."/>
            <person name="Askin M."/>
            <person name="Barry K."/>
            <person name="Battaglia E."/>
            <person name="Bayram O."/>
            <person name="Benocci T."/>
            <person name="Braus-Stromeyer S.A."/>
            <person name="Caldana C."/>
            <person name="Canovas D."/>
            <person name="Cerqueira G.C."/>
            <person name="Chen F."/>
            <person name="Chen W."/>
            <person name="Choi C."/>
            <person name="Clum A."/>
            <person name="Dos Santos R.A."/>
            <person name="Damasio A.R."/>
            <person name="Diallinas G."/>
            <person name="Emri T."/>
            <person name="Fekete E."/>
            <person name="Flipphi M."/>
            <person name="Freyberg S."/>
            <person name="Gallo A."/>
            <person name="Gournas C."/>
            <person name="Habgood R."/>
            <person name="Hainaut M."/>
            <person name="Harispe M.L."/>
            <person name="Henrissat B."/>
            <person name="Hilden K.S."/>
            <person name="Hope R."/>
            <person name="Hossain A."/>
            <person name="Karabika E."/>
            <person name="Karaffa L."/>
            <person name="Karanyi Z."/>
            <person name="Krasevec N."/>
            <person name="Kuo A."/>
            <person name="Kusch H."/>
            <person name="LaButti K."/>
            <person name="Lagendijk E.L."/>
            <person name="Lapidus A."/>
            <person name="Levasseur A."/>
            <person name="Lindquist E."/>
            <person name="Lipzen A."/>
            <person name="Logrieco A.F."/>
            <person name="MacCabe A."/>
            <person name="Maekelae M.R."/>
            <person name="Malavazi I."/>
            <person name="Melin P."/>
            <person name="Meyer V."/>
            <person name="Mielnichuk N."/>
            <person name="Miskei M."/>
            <person name="Molnar A.P."/>
            <person name="Mule G."/>
            <person name="Ngan C.Y."/>
            <person name="Orejas M."/>
            <person name="Orosz E."/>
            <person name="Ouedraogo J.P."/>
            <person name="Overkamp K.M."/>
            <person name="Park H.-S."/>
            <person name="Perrone G."/>
            <person name="Piumi F."/>
            <person name="Punt P.J."/>
            <person name="Ram A.F."/>
            <person name="Ramon A."/>
            <person name="Rauscher S."/>
            <person name="Record E."/>
            <person name="Riano-Pachon D.M."/>
            <person name="Robert V."/>
            <person name="Roehrig J."/>
            <person name="Ruller R."/>
            <person name="Salamov A."/>
            <person name="Salih N.S."/>
            <person name="Samson R.A."/>
            <person name="Sandor E."/>
            <person name="Sanguinetti M."/>
            <person name="Schuetze T."/>
            <person name="Sepcic K."/>
            <person name="Shelest E."/>
            <person name="Sherlock G."/>
            <person name="Sophianopoulou V."/>
            <person name="Squina F.M."/>
            <person name="Sun H."/>
            <person name="Susca A."/>
            <person name="Todd R.B."/>
            <person name="Tsang A."/>
            <person name="Unkles S.E."/>
            <person name="van de Wiele N."/>
            <person name="van Rossen-Uffink D."/>
            <person name="Oliveira J.V."/>
            <person name="Vesth T.C."/>
            <person name="Visser J."/>
            <person name="Yu J.-H."/>
            <person name="Zhou M."/>
            <person name="Andersen M.R."/>
            <person name="Archer D.B."/>
            <person name="Baker S.E."/>
            <person name="Benoit I."/>
            <person name="Brakhage A.A."/>
            <person name="Braus G.H."/>
            <person name="Fischer R."/>
            <person name="Frisvad J.C."/>
            <person name="Goldman G.H."/>
            <person name="Houbraken J."/>
            <person name="Oakley B."/>
            <person name="Pocsi I."/>
            <person name="Scazzocchio C."/>
            <person name="Seiboth B."/>
            <person name="vanKuyk P.A."/>
            <person name="Wortman J."/>
            <person name="Dyer P.S."/>
            <person name="Grigoriev I.V."/>
        </authorList>
    </citation>
    <scope>NUCLEOTIDE SEQUENCE [LARGE SCALE GENOMIC DNA]</scope>
    <source>
        <strain evidence="9">CBS 593.65</strain>
    </source>
</reference>
<evidence type="ECO:0000256" key="1">
    <source>
        <dbReference type="ARBA" id="ARBA00001973"/>
    </source>
</evidence>
<evidence type="ECO:0000313" key="9">
    <source>
        <dbReference type="Proteomes" id="UP000184356"/>
    </source>
</evidence>
<dbReference type="EMBL" id="KV878582">
    <property type="protein sequence ID" value="OJJ63682.1"/>
    <property type="molecule type" value="Genomic_DNA"/>
</dbReference>
<feature type="region of interest" description="Disordered" evidence="5">
    <location>
        <begin position="314"/>
        <end position="366"/>
    </location>
</feature>
<feature type="domain" description="Auxiliary Activity family 9 catalytic" evidence="7">
    <location>
        <begin position="20"/>
        <end position="235"/>
    </location>
</feature>
<dbReference type="Gene3D" id="2.70.50.70">
    <property type="match status" value="1"/>
</dbReference>
<comment type="cofactor">
    <cofactor evidence="1">
        <name>Cu(2+)</name>
        <dbReference type="ChEBI" id="CHEBI:29036"/>
    </cofactor>
</comment>
<dbReference type="AlphaFoldDB" id="A0A1L9TWB4"/>
<feature type="chain" id="PRO_5012295893" description="Auxiliary Activity family 9 catalytic domain-containing protein" evidence="6">
    <location>
        <begin position="20"/>
        <end position="403"/>
    </location>
</feature>
<name>A0A1L9TWB4_9EURO</name>
<evidence type="ECO:0000256" key="5">
    <source>
        <dbReference type="SAM" id="MobiDB-lite"/>
    </source>
</evidence>
<dbReference type="InterPro" id="IPR049892">
    <property type="entry name" value="AA9"/>
</dbReference>